<accession>A0ABW4PU93</accession>
<evidence type="ECO:0000313" key="3">
    <source>
        <dbReference type="Proteomes" id="UP001597365"/>
    </source>
</evidence>
<sequence length="90" mass="9854">MPDQDTTPSGPPDPPDRPGHEDRPRYTERNPVEEDPAVQRSLADDNTATALTGEEQEDRGPLAPSFRAPGEPAEREPGEPSRQEPSPDQD</sequence>
<dbReference type="RefSeq" id="WP_380905129.1">
    <property type="nucleotide sequence ID" value="NZ_JBHUFU010000031.1"/>
</dbReference>
<evidence type="ECO:0000256" key="1">
    <source>
        <dbReference type="SAM" id="MobiDB-lite"/>
    </source>
</evidence>
<gene>
    <name evidence="2" type="ORF">ACFSJS_27490</name>
</gene>
<protein>
    <submittedName>
        <fullName evidence="2">Uncharacterized protein</fullName>
    </submittedName>
</protein>
<feature type="compositionally biased region" description="Basic and acidic residues" evidence="1">
    <location>
        <begin position="72"/>
        <end position="82"/>
    </location>
</feature>
<dbReference type="EMBL" id="JBHUFU010000031">
    <property type="protein sequence ID" value="MFD1833350.1"/>
    <property type="molecule type" value="Genomic_DNA"/>
</dbReference>
<feature type="compositionally biased region" description="Basic and acidic residues" evidence="1">
    <location>
        <begin position="14"/>
        <end position="32"/>
    </location>
</feature>
<reference evidence="3" key="1">
    <citation type="journal article" date="2019" name="Int. J. Syst. Evol. Microbiol.">
        <title>The Global Catalogue of Microorganisms (GCM) 10K type strain sequencing project: providing services to taxonomists for standard genome sequencing and annotation.</title>
        <authorList>
            <consortium name="The Broad Institute Genomics Platform"/>
            <consortium name="The Broad Institute Genome Sequencing Center for Infectious Disease"/>
            <person name="Wu L."/>
            <person name="Ma J."/>
        </authorList>
    </citation>
    <scope>NUCLEOTIDE SEQUENCE [LARGE SCALE GENOMIC DNA]</scope>
    <source>
        <strain evidence="3">CGMCC 4.7455</strain>
    </source>
</reference>
<name>A0ABW4PU93_9ACTN</name>
<keyword evidence="3" id="KW-1185">Reference proteome</keyword>
<evidence type="ECO:0000313" key="2">
    <source>
        <dbReference type="EMBL" id="MFD1833350.1"/>
    </source>
</evidence>
<proteinExistence type="predicted"/>
<dbReference type="Proteomes" id="UP001597365">
    <property type="component" value="Unassembled WGS sequence"/>
</dbReference>
<feature type="region of interest" description="Disordered" evidence="1">
    <location>
        <begin position="1"/>
        <end position="90"/>
    </location>
</feature>
<organism evidence="2 3">
    <name type="scientific">Streptomyces desertarenae</name>
    <dbReference type="NCBI Taxonomy" id="2666184"/>
    <lineage>
        <taxon>Bacteria</taxon>
        <taxon>Bacillati</taxon>
        <taxon>Actinomycetota</taxon>
        <taxon>Actinomycetes</taxon>
        <taxon>Kitasatosporales</taxon>
        <taxon>Streptomycetaceae</taxon>
        <taxon>Streptomyces</taxon>
    </lineage>
</organism>
<comment type="caution">
    <text evidence="2">The sequence shown here is derived from an EMBL/GenBank/DDBJ whole genome shotgun (WGS) entry which is preliminary data.</text>
</comment>